<comment type="caution">
    <text evidence="3">The sequence shown here is derived from an EMBL/GenBank/DDBJ whole genome shotgun (WGS) entry which is preliminary data.</text>
</comment>
<dbReference type="Proteomes" id="UP001432322">
    <property type="component" value="Unassembled WGS sequence"/>
</dbReference>
<feature type="chain" id="PRO_5043652517" description="UPAR/Ly6 domain-containing protein" evidence="2">
    <location>
        <begin position="33"/>
        <end position="239"/>
    </location>
</feature>
<proteinExistence type="predicted"/>
<dbReference type="EMBL" id="BTSY01000002">
    <property type="protein sequence ID" value="GMT15699.1"/>
    <property type="molecule type" value="Genomic_DNA"/>
</dbReference>
<evidence type="ECO:0000256" key="2">
    <source>
        <dbReference type="SAM" id="SignalP"/>
    </source>
</evidence>
<evidence type="ECO:0000313" key="4">
    <source>
        <dbReference type="Proteomes" id="UP001432322"/>
    </source>
</evidence>
<evidence type="ECO:0008006" key="5">
    <source>
        <dbReference type="Google" id="ProtNLM"/>
    </source>
</evidence>
<evidence type="ECO:0000256" key="1">
    <source>
        <dbReference type="SAM" id="Phobius"/>
    </source>
</evidence>
<keyword evidence="4" id="KW-1185">Reference proteome</keyword>
<sequence length="239" mass="26189">ARSLFLLSHSLIFMHSLATALLVAALLGVADAVSCQNCNGNGEMCTGTTCQGNYCFRELIKQQNGMMNVVRGCAMSNFLIFPDQTRTTLINDCERKMINGAEYSFEVCNNGDLCDTHCASQPSVAPLPYVSCQSCRANNAETCTGNICQGNYCIYERTKQPNGAMSVERGCALTSYALYPDNSRTTLNNQCEKKIINGNEYSFEICNTGDYCDTHCNGSTSLSIILSLFLLPVAYLFKH</sequence>
<keyword evidence="1" id="KW-0472">Membrane</keyword>
<feature type="signal peptide" evidence="2">
    <location>
        <begin position="1"/>
        <end position="32"/>
    </location>
</feature>
<reference evidence="3" key="1">
    <citation type="submission" date="2023-10" db="EMBL/GenBank/DDBJ databases">
        <title>Genome assembly of Pristionchus species.</title>
        <authorList>
            <person name="Yoshida K."/>
            <person name="Sommer R.J."/>
        </authorList>
    </citation>
    <scope>NUCLEOTIDE SEQUENCE</scope>
    <source>
        <strain evidence="3">RS5133</strain>
    </source>
</reference>
<gene>
    <name evidence="3" type="ORF">PFISCL1PPCAC_6996</name>
</gene>
<organism evidence="3 4">
    <name type="scientific">Pristionchus fissidentatus</name>
    <dbReference type="NCBI Taxonomy" id="1538716"/>
    <lineage>
        <taxon>Eukaryota</taxon>
        <taxon>Metazoa</taxon>
        <taxon>Ecdysozoa</taxon>
        <taxon>Nematoda</taxon>
        <taxon>Chromadorea</taxon>
        <taxon>Rhabditida</taxon>
        <taxon>Rhabditina</taxon>
        <taxon>Diplogasteromorpha</taxon>
        <taxon>Diplogasteroidea</taxon>
        <taxon>Neodiplogasteridae</taxon>
        <taxon>Pristionchus</taxon>
    </lineage>
</organism>
<feature type="transmembrane region" description="Helical" evidence="1">
    <location>
        <begin position="220"/>
        <end position="237"/>
    </location>
</feature>
<accession>A0AAV5VCT8</accession>
<feature type="non-terminal residue" evidence="3">
    <location>
        <position position="1"/>
    </location>
</feature>
<keyword evidence="2" id="KW-0732">Signal</keyword>
<evidence type="ECO:0000313" key="3">
    <source>
        <dbReference type="EMBL" id="GMT15699.1"/>
    </source>
</evidence>
<keyword evidence="1" id="KW-1133">Transmembrane helix</keyword>
<protein>
    <recommendedName>
        <fullName evidence="5">UPAR/Ly6 domain-containing protein</fullName>
    </recommendedName>
</protein>
<name>A0AAV5VCT8_9BILA</name>
<dbReference type="AlphaFoldDB" id="A0AAV5VCT8"/>
<keyword evidence="1" id="KW-0812">Transmembrane</keyword>